<organism evidence="2 3">
    <name type="scientific">Nitrolancea hollandica Lb</name>
    <dbReference type="NCBI Taxonomy" id="1129897"/>
    <lineage>
        <taxon>Bacteria</taxon>
        <taxon>Pseudomonadati</taxon>
        <taxon>Thermomicrobiota</taxon>
        <taxon>Thermomicrobia</taxon>
        <taxon>Sphaerobacterales</taxon>
        <taxon>Sphaerobacterineae</taxon>
        <taxon>Sphaerobacteraceae</taxon>
        <taxon>Nitrolancea</taxon>
    </lineage>
</organism>
<dbReference type="PROSITE" id="PS51352">
    <property type="entry name" value="THIOREDOXIN_2"/>
    <property type="match status" value="1"/>
</dbReference>
<reference evidence="2 3" key="1">
    <citation type="journal article" date="2012" name="ISME J.">
        <title>Nitrification expanded: discovery, physiology and genomics of a nitrite-oxidizing bacterium from the phylum Chloroflexi.</title>
        <authorList>
            <person name="Sorokin D.Y."/>
            <person name="Lucker S."/>
            <person name="Vejmelkova D."/>
            <person name="Kostrikina N.A."/>
            <person name="Kleerebezem R."/>
            <person name="Rijpstra W.I."/>
            <person name="Damste J.S."/>
            <person name="Le Paslier D."/>
            <person name="Muyzer G."/>
            <person name="Wagner M."/>
            <person name="van Loosdrecht M.C."/>
            <person name="Daims H."/>
        </authorList>
    </citation>
    <scope>NUCLEOTIDE SEQUENCE [LARGE SCALE GENOMIC DNA]</scope>
    <source>
        <strain evidence="3">none</strain>
    </source>
</reference>
<dbReference type="RefSeq" id="WP_008479337.1">
    <property type="nucleotide sequence ID" value="NZ_CAGS01000342.1"/>
</dbReference>
<dbReference type="InterPro" id="IPR036249">
    <property type="entry name" value="Thioredoxin-like_sf"/>
</dbReference>
<sequence length="164" mass="17854">MTVENGAEAPLFTLSDAARGERYSLSDALQRGPVLIGIYKSSCGASKVCFPFLEKIYRAYPQDSLTVWGIAQDSPNISRSFARRTGVTFPILIDENDYATSRDYDIMATPTVFLIDPSGIVIWQTMGFQKPVIEDLSARTAELLGVEPVAITADSDGVPSWVPG</sequence>
<dbReference type="Pfam" id="PF00578">
    <property type="entry name" value="AhpC-TSA"/>
    <property type="match status" value="1"/>
</dbReference>
<dbReference type="Proteomes" id="UP000004221">
    <property type="component" value="Unassembled WGS sequence"/>
</dbReference>
<dbReference type="InterPro" id="IPR050553">
    <property type="entry name" value="Thioredoxin_ResA/DsbE_sf"/>
</dbReference>
<evidence type="ECO:0000259" key="1">
    <source>
        <dbReference type="PROSITE" id="PS51352"/>
    </source>
</evidence>
<dbReference type="InterPro" id="IPR013766">
    <property type="entry name" value="Thioredoxin_domain"/>
</dbReference>
<dbReference type="GO" id="GO:0016491">
    <property type="term" value="F:oxidoreductase activity"/>
    <property type="evidence" value="ECO:0007669"/>
    <property type="project" value="InterPro"/>
</dbReference>
<dbReference type="EMBL" id="CAGS01000342">
    <property type="protein sequence ID" value="CCF84855.1"/>
    <property type="molecule type" value="Genomic_DNA"/>
</dbReference>
<dbReference type="AlphaFoldDB" id="I4EJJ3"/>
<dbReference type="CDD" id="cd02966">
    <property type="entry name" value="TlpA_like_family"/>
    <property type="match status" value="1"/>
</dbReference>
<gene>
    <name evidence="2" type="ORF">NITHO_4060009</name>
</gene>
<evidence type="ECO:0000313" key="2">
    <source>
        <dbReference type="EMBL" id="CCF84855.1"/>
    </source>
</evidence>
<dbReference type="PANTHER" id="PTHR42852">
    <property type="entry name" value="THIOL:DISULFIDE INTERCHANGE PROTEIN DSBE"/>
    <property type="match status" value="1"/>
</dbReference>
<comment type="caution">
    <text evidence="2">The sequence shown here is derived from an EMBL/GenBank/DDBJ whole genome shotgun (WGS) entry which is preliminary data.</text>
</comment>
<name>I4EJJ3_9BACT</name>
<protein>
    <submittedName>
        <fullName evidence="2">Alkyl hydroperoxide reductase/ Thiol specific antioxidant/ Mal allergen</fullName>
    </submittedName>
</protein>
<dbReference type="GO" id="GO:0016209">
    <property type="term" value="F:antioxidant activity"/>
    <property type="evidence" value="ECO:0007669"/>
    <property type="project" value="InterPro"/>
</dbReference>
<accession>I4EJJ3</accession>
<proteinExistence type="predicted"/>
<feature type="domain" description="Thioredoxin" evidence="1">
    <location>
        <begin position="3"/>
        <end position="145"/>
    </location>
</feature>
<dbReference type="InterPro" id="IPR000866">
    <property type="entry name" value="AhpC/TSA"/>
</dbReference>
<keyword evidence="3" id="KW-1185">Reference proteome</keyword>
<dbReference type="Gene3D" id="3.40.30.10">
    <property type="entry name" value="Glutaredoxin"/>
    <property type="match status" value="1"/>
</dbReference>
<dbReference type="SUPFAM" id="SSF52833">
    <property type="entry name" value="Thioredoxin-like"/>
    <property type="match status" value="1"/>
</dbReference>
<dbReference type="PANTHER" id="PTHR42852:SF17">
    <property type="entry name" value="THIOREDOXIN-LIKE PROTEIN HI_1115"/>
    <property type="match status" value="1"/>
</dbReference>
<evidence type="ECO:0000313" key="3">
    <source>
        <dbReference type="Proteomes" id="UP000004221"/>
    </source>
</evidence>